<proteinExistence type="predicted"/>
<organism evidence="2 3">
    <name type="scientific">Verticillium longisporum</name>
    <name type="common">Verticillium dahliae var. longisporum</name>
    <dbReference type="NCBI Taxonomy" id="100787"/>
    <lineage>
        <taxon>Eukaryota</taxon>
        <taxon>Fungi</taxon>
        <taxon>Dikarya</taxon>
        <taxon>Ascomycota</taxon>
        <taxon>Pezizomycotina</taxon>
        <taxon>Sordariomycetes</taxon>
        <taxon>Hypocreomycetidae</taxon>
        <taxon>Glomerellales</taxon>
        <taxon>Plectosphaerellaceae</taxon>
        <taxon>Verticillium</taxon>
    </lineage>
</organism>
<reference evidence="3" key="1">
    <citation type="submission" date="2015-05" db="EMBL/GenBank/DDBJ databases">
        <authorList>
            <person name="Fogelqvist Johan"/>
        </authorList>
    </citation>
    <scope>NUCLEOTIDE SEQUENCE [LARGE SCALE GENOMIC DNA]</scope>
</reference>
<evidence type="ECO:0000313" key="2">
    <source>
        <dbReference type="EMBL" id="CRK29824.1"/>
    </source>
</evidence>
<name>A0A0G4M6E1_VERLO</name>
<evidence type="ECO:0000313" key="3">
    <source>
        <dbReference type="Proteomes" id="UP000045706"/>
    </source>
</evidence>
<dbReference type="EMBL" id="CVQI01022224">
    <property type="protein sequence ID" value="CRK29824.1"/>
    <property type="molecule type" value="Genomic_DNA"/>
</dbReference>
<gene>
    <name evidence="2" type="ORF">BN1723_003675</name>
</gene>
<protein>
    <submittedName>
        <fullName evidence="2">Uncharacterized protein</fullName>
    </submittedName>
</protein>
<feature type="region of interest" description="Disordered" evidence="1">
    <location>
        <begin position="716"/>
        <end position="790"/>
    </location>
</feature>
<dbReference type="AlphaFoldDB" id="A0A0G4M6E1"/>
<evidence type="ECO:0000256" key="1">
    <source>
        <dbReference type="SAM" id="MobiDB-lite"/>
    </source>
</evidence>
<accession>A0A0G4M6E1</accession>
<sequence length="868" mass="99273">MRLPSEIRDEVVSYFLLPILNDHYPEKEHGTVDWDCFASLGPARAVRVWQPSTRSDVWESTRFYQLELDVGSLLGLRLVSHDWHTSATLMLAKHHLWRLRFDSATSIGRAVNALPSLSQIPLQQPVSKLSIDDTGSVQSFRRLYEDIHYDNDPKYEDKPTFSLTLPLAEADYDGDWRSSGDNWADCYDLTALDEIAATFLYAFTKSPAFQYVTDLRLQVPSAHYIGELANALDMEARMRLKHLQVVIMDQTGSCGNRDFSNRADPNHRDDMADGVIDDDPEKEDEANFPYSNVQRKYPNRKHQEALWAFVRCCHNLEALYIQGSHFLDLDLLGWSTATNPKWQGLQALALSRVYVSPDSLLDLIRPHPEVQGTSRLCRISLDEVKMRDGNWAPVFNYLKDECSDLECGRFYNLTYFTEHESYEHNNRIHENVSSLWSSSTHDKRTLRHLATKLVERHNRAAWLFGHNKMLRLFRPVAGFRAARLAAQKTRSASPRQSITVQRVRFAFSPRKFVRNAFVGGCVTYLCYQYYDAKVISPILQFLDREYESLSTKEKTELDKELENFDDSIFFPIPFTTAQVQSPPYRGSDPEWAQFSRISKDKPLQERIRNELAHEVKDMVEKHPMIGPRYGNSMRIRRYWLDIDFPPRPPPTFEQSGILWDDDGLHWAAEPMDSLTATQLHNILWPTAAAQSSWAYASTMAKQHWFQFQRLLGFDVPPPSGPFSQPRTAALDHPKFPSAGRQTPDGRSADAPSGSGKGSADMQPPSSAPSGGKTRFSKDVDPSLPSNVPQMSTRPFMEFLAKLRKTWEPARPHPPRGSIIVSGFVELESQNSFIVIDVIGFWDPKKRALDSKSSVMKARRIQMKFQSPA</sequence>
<dbReference type="Proteomes" id="UP000045706">
    <property type="component" value="Unassembled WGS sequence"/>
</dbReference>